<feature type="non-terminal residue" evidence="4">
    <location>
        <position position="1"/>
    </location>
</feature>
<protein>
    <recommendedName>
        <fullName evidence="3">Plastid lipid-associated protein/fibrillin conserved domain-containing protein</fullName>
    </recommendedName>
</protein>
<reference evidence="4 5" key="1">
    <citation type="journal article" date="2010" name="Plant Cell">
        <title>The Chlorella variabilis NC64A genome reveals adaptation to photosymbiosis, coevolution with viruses, and cryptic sex.</title>
        <authorList>
            <person name="Blanc G."/>
            <person name="Duncan G."/>
            <person name="Agarkova I."/>
            <person name="Borodovsky M."/>
            <person name="Gurnon J."/>
            <person name="Kuo A."/>
            <person name="Lindquist E."/>
            <person name="Lucas S."/>
            <person name="Pangilinan J."/>
            <person name="Polle J."/>
            <person name="Salamov A."/>
            <person name="Terry A."/>
            <person name="Yamada T."/>
            <person name="Dunigan D.D."/>
            <person name="Grigoriev I.V."/>
            <person name="Claverie J.M."/>
            <person name="Van Etten J.L."/>
        </authorList>
    </citation>
    <scope>NUCLEOTIDE SEQUENCE [LARGE SCALE GENOMIC DNA]</scope>
    <source>
        <strain evidence="4 5">NC64A</strain>
    </source>
</reference>
<keyword evidence="2" id="KW-0934">Plastid</keyword>
<feature type="non-terminal residue" evidence="4">
    <location>
        <position position="228"/>
    </location>
</feature>
<evidence type="ECO:0000313" key="5">
    <source>
        <dbReference type="Proteomes" id="UP000008141"/>
    </source>
</evidence>
<dbReference type="AlphaFoldDB" id="E1ZIC4"/>
<name>E1ZIC4_CHLVA</name>
<dbReference type="eggNOG" id="ENOG502QS2T">
    <property type="taxonomic scope" value="Eukaryota"/>
</dbReference>
<dbReference type="OrthoDB" id="498392at2759"/>
<evidence type="ECO:0000313" key="4">
    <source>
        <dbReference type="EMBL" id="EFN54311.1"/>
    </source>
</evidence>
<sequence>QDAEVLGLKMALLDSFWGTDRGLAASSDSRAEINELITKAGRCRSLEALNPTPEPNEARQALGGTWRLAYTSNSELVALLALARLPLVRVGEITQSIDPMGQTVENRVELEAPLSKTSLSATATFEVRSSKLLQVSFEEGRVATPQLLADLQLPASLDLLGQQIDLAPLQGPLRSALGTLGGLLSQVPDLRIPVRNVQASSWLLNTYLDDSLRITRGDGGSVFVLVRD</sequence>
<dbReference type="GeneID" id="17353666"/>
<dbReference type="InterPro" id="IPR006843">
    <property type="entry name" value="PAP/fibrillin_dom"/>
</dbReference>
<accession>E1ZIC4</accession>
<organism evidence="5">
    <name type="scientific">Chlorella variabilis</name>
    <name type="common">Green alga</name>
    <dbReference type="NCBI Taxonomy" id="554065"/>
    <lineage>
        <taxon>Eukaryota</taxon>
        <taxon>Viridiplantae</taxon>
        <taxon>Chlorophyta</taxon>
        <taxon>core chlorophytes</taxon>
        <taxon>Trebouxiophyceae</taxon>
        <taxon>Chlorellales</taxon>
        <taxon>Chlorellaceae</taxon>
        <taxon>Chlorella clade</taxon>
        <taxon>Chlorella</taxon>
    </lineage>
</organism>
<keyword evidence="5" id="KW-1185">Reference proteome</keyword>
<dbReference type="EMBL" id="GL433848">
    <property type="protein sequence ID" value="EFN54311.1"/>
    <property type="molecule type" value="Genomic_DNA"/>
</dbReference>
<dbReference type="Pfam" id="PF04755">
    <property type="entry name" value="PAP_fibrillin"/>
    <property type="match status" value="1"/>
</dbReference>
<dbReference type="KEGG" id="cvr:CHLNCDRAFT_11571"/>
<dbReference type="InterPro" id="IPR039633">
    <property type="entry name" value="PAP"/>
</dbReference>
<dbReference type="RefSeq" id="XP_005846413.1">
    <property type="nucleotide sequence ID" value="XM_005846351.1"/>
</dbReference>
<comment type="subcellular location">
    <subcellularLocation>
        <location evidence="1">Plastid</location>
    </subcellularLocation>
</comment>
<evidence type="ECO:0000259" key="3">
    <source>
        <dbReference type="Pfam" id="PF04755"/>
    </source>
</evidence>
<feature type="domain" description="Plastid lipid-associated protein/fibrillin conserved" evidence="3">
    <location>
        <begin position="8"/>
        <end position="225"/>
    </location>
</feature>
<dbReference type="FunCoup" id="E1ZIC4">
    <property type="interactions" value="736"/>
</dbReference>
<dbReference type="GO" id="GO:0009536">
    <property type="term" value="C:plastid"/>
    <property type="evidence" value="ECO:0007669"/>
    <property type="project" value="UniProtKB-SubCell"/>
</dbReference>
<dbReference type="OMA" id="QATNYDK"/>
<evidence type="ECO:0000256" key="2">
    <source>
        <dbReference type="ARBA" id="ARBA00022640"/>
    </source>
</evidence>
<proteinExistence type="predicted"/>
<gene>
    <name evidence="4" type="ORF">CHLNCDRAFT_11571</name>
</gene>
<dbReference type="PANTHER" id="PTHR31906">
    <property type="entry name" value="PLASTID-LIPID-ASSOCIATED PROTEIN 4, CHLOROPLASTIC-RELATED"/>
    <property type="match status" value="1"/>
</dbReference>
<dbReference type="Proteomes" id="UP000008141">
    <property type="component" value="Unassembled WGS sequence"/>
</dbReference>
<evidence type="ECO:0000256" key="1">
    <source>
        <dbReference type="ARBA" id="ARBA00004474"/>
    </source>
</evidence>
<dbReference type="InParanoid" id="E1ZIC4"/>